<dbReference type="Pfam" id="PF02660">
    <property type="entry name" value="G3P_acyltransf"/>
    <property type="match status" value="1"/>
</dbReference>
<keyword evidence="11" id="KW-0012">Acyltransferase</keyword>
<dbReference type="AlphaFoldDB" id="A0A1Y0CXV7"/>
<evidence type="ECO:0000256" key="1">
    <source>
        <dbReference type="ARBA" id="ARBA00022475"/>
    </source>
</evidence>
<dbReference type="UniPathway" id="UPA00085"/>
<keyword evidence="1 10" id="KW-1003">Cell membrane</keyword>
<keyword evidence="2 10" id="KW-0444">Lipid biosynthesis</keyword>
<reference evidence="12" key="1">
    <citation type="submission" date="2017-05" db="EMBL/GenBank/DDBJ databases">
        <authorList>
            <person name="Sung H."/>
        </authorList>
    </citation>
    <scope>NUCLEOTIDE SEQUENCE [LARGE SCALE GENOMIC DNA]</scope>
    <source>
        <strain evidence="12">AMac2203</strain>
    </source>
</reference>
<evidence type="ECO:0000256" key="9">
    <source>
        <dbReference type="ARBA" id="ARBA00023264"/>
    </source>
</evidence>
<dbReference type="HAMAP" id="MF_01043">
    <property type="entry name" value="PlsY"/>
    <property type="match status" value="1"/>
</dbReference>
<comment type="subunit">
    <text evidence="10">Probably interacts with PlsX.</text>
</comment>
<organism evidence="11 12">
    <name type="scientific">Oceanisphaera avium</name>
    <dbReference type="NCBI Taxonomy" id="1903694"/>
    <lineage>
        <taxon>Bacteria</taxon>
        <taxon>Pseudomonadati</taxon>
        <taxon>Pseudomonadota</taxon>
        <taxon>Gammaproteobacteria</taxon>
        <taxon>Aeromonadales</taxon>
        <taxon>Aeromonadaceae</taxon>
        <taxon>Oceanisphaera</taxon>
    </lineage>
</organism>
<comment type="caution">
    <text evidence="10">Lacks conserved residue(s) required for the propagation of feature annotation.</text>
</comment>
<dbReference type="EC" id="2.3.1.275" evidence="10"/>
<dbReference type="SMART" id="SM01207">
    <property type="entry name" value="G3P_acyltransf"/>
    <property type="match status" value="1"/>
</dbReference>
<evidence type="ECO:0000313" key="12">
    <source>
        <dbReference type="Proteomes" id="UP000243793"/>
    </source>
</evidence>
<feature type="transmembrane region" description="Helical" evidence="10">
    <location>
        <begin position="162"/>
        <end position="179"/>
    </location>
</feature>
<dbReference type="RefSeq" id="WP_086964030.1">
    <property type="nucleotide sequence ID" value="NZ_CP021376.1"/>
</dbReference>
<keyword evidence="4 10" id="KW-0812">Transmembrane</keyword>
<feature type="transmembrane region" description="Helical" evidence="10">
    <location>
        <begin position="6"/>
        <end position="28"/>
    </location>
</feature>
<keyword evidence="3 10" id="KW-0808">Transferase</keyword>
<evidence type="ECO:0000256" key="8">
    <source>
        <dbReference type="ARBA" id="ARBA00023209"/>
    </source>
</evidence>
<keyword evidence="5 10" id="KW-1133">Transmembrane helix</keyword>
<evidence type="ECO:0000256" key="10">
    <source>
        <dbReference type="HAMAP-Rule" id="MF_01043"/>
    </source>
</evidence>
<keyword evidence="6 10" id="KW-0443">Lipid metabolism</keyword>
<evidence type="ECO:0000256" key="2">
    <source>
        <dbReference type="ARBA" id="ARBA00022516"/>
    </source>
</evidence>
<dbReference type="GO" id="GO:0008654">
    <property type="term" value="P:phospholipid biosynthetic process"/>
    <property type="evidence" value="ECO:0007669"/>
    <property type="project" value="UniProtKB-UniRule"/>
</dbReference>
<evidence type="ECO:0000256" key="7">
    <source>
        <dbReference type="ARBA" id="ARBA00023136"/>
    </source>
</evidence>
<gene>
    <name evidence="10" type="primary">plsY</name>
    <name evidence="11" type="ORF">CBP12_08385</name>
</gene>
<keyword evidence="7 10" id="KW-0472">Membrane</keyword>
<sequence length="205" mass="22500">MTALIFFMIVLAYLGGSISSAVLISRLYGLPDPRSHGSGNPGATNVLRTGHRSAAVWVLLLDMMKGTLPVYMAWYLNIGPLYLAFIGMAACLGHMFPLFFHFKGGKAVATALGTMLPLGMDMAALMVLTWLICLGLFGYSSLASLLTALVAPLYVYFIKPEYTLSVALLSCLIILRHHANITRLYHKQETPIIDRSKREDKSSKE</sequence>
<dbReference type="Proteomes" id="UP000243793">
    <property type="component" value="Chromosome"/>
</dbReference>
<dbReference type="InterPro" id="IPR003811">
    <property type="entry name" value="G3P_acylTferase_PlsY"/>
</dbReference>
<evidence type="ECO:0000256" key="6">
    <source>
        <dbReference type="ARBA" id="ARBA00023098"/>
    </source>
</evidence>
<dbReference type="OrthoDB" id="9777124at2"/>
<evidence type="ECO:0000256" key="3">
    <source>
        <dbReference type="ARBA" id="ARBA00022679"/>
    </source>
</evidence>
<keyword evidence="9 10" id="KW-1208">Phospholipid metabolism</keyword>
<name>A0A1Y0CXV7_9GAMM</name>
<comment type="pathway">
    <text evidence="10">Lipid metabolism; phospholipid metabolism.</text>
</comment>
<dbReference type="EMBL" id="CP021376">
    <property type="protein sequence ID" value="ART80163.1"/>
    <property type="molecule type" value="Genomic_DNA"/>
</dbReference>
<comment type="function">
    <text evidence="10">Catalyzes the transfer of an acyl group from acyl-phosphate (acyl-PO(4)) to glycerol-3-phosphate (G3P) to form lysophosphatidic acid (LPA). This enzyme utilizes acyl-phosphate as fatty acyl donor, but not acyl-CoA or acyl-ACP.</text>
</comment>
<comment type="catalytic activity">
    <reaction evidence="10">
        <text>an acyl phosphate + sn-glycerol 3-phosphate = a 1-acyl-sn-glycero-3-phosphate + phosphate</text>
        <dbReference type="Rhea" id="RHEA:34075"/>
        <dbReference type="ChEBI" id="CHEBI:43474"/>
        <dbReference type="ChEBI" id="CHEBI:57597"/>
        <dbReference type="ChEBI" id="CHEBI:57970"/>
        <dbReference type="ChEBI" id="CHEBI:59918"/>
        <dbReference type="EC" id="2.3.1.275"/>
    </reaction>
</comment>
<evidence type="ECO:0000256" key="4">
    <source>
        <dbReference type="ARBA" id="ARBA00022692"/>
    </source>
</evidence>
<keyword evidence="8 10" id="KW-0594">Phospholipid biosynthesis</keyword>
<dbReference type="GO" id="GO:0005886">
    <property type="term" value="C:plasma membrane"/>
    <property type="evidence" value="ECO:0007669"/>
    <property type="project" value="UniProtKB-SubCell"/>
</dbReference>
<comment type="similarity">
    <text evidence="10">Belongs to the PlsY family.</text>
</comment>
<keyword evidence="12" id="KW-1185">Reference proteome</keyword>
<comment type="subcellular location">
    <subcellularLocation>
        <location evidence="10">Cell membrane</location>
        <topology evidence="10">Multi-pass membrane protein</topology>
    </subcellularLocation>
</comment>
<dbReference type="PANTHER" id="PTHR30309:SF0">
    <property type="entry name" value="GLYCEROL-3-PHOSPHATE ACYLTRANSFERASE-RELATED"/>
    <property type="match status" value="1"/>
</dbReference>
<evidence type="ECO:0000256" key="5">
    <source>
        <dbReference type="ARBA" id="ARBA00022989"/>
    </source>
</evidence>
<accession>A0A1Y0CXV7</accession>
<evidence type="ECO:0000313" key="11">
    <source>
        <dbReference type="EMBL" id="ART80163.1"/>
    </source>
</evidence>
<dbReference type="KEGG" id="ocm:CBP12_08385"/>
<protein>
    <recommendedName>
        <fullName evidence="10">Glycerol-3-phosphate acyltransferase</fullName>
    </recommendedName>
    <alternativeName>
        <fullName evidence="10">Acyl-PO4 G3P acyltransferase</fullName>
    </alternativeName>
    <alternativeName>
        <fullName evidence="10">Acyl-phosphate--glycerol-3-phosphate acyltransferase</fullName>
    </alternativeName>
    <alternativeName>
        <fullName evidence="10">G3P acyltransferase</fullName>
        <shortName evidence="10">GPAT</shortName>
        <ecNumber evidence="10">2.3.1.275</ecNumber>
    </alternativeName>
    <alternativeName>
        <fullName evidence="10">Lysophosphatidic acid synthase</fullName>
        <shortName evidence="10">LPA synthase</shortName>
    </alternativeName>
</protein>
<proteinExistence type="inferred from homology"/>
<dbReference type="NCBIfam" id="TIGR00023">
    <property type="entry name" value="glycerol-3-phosphate 1-O-acyltransferase PlsY"/>
    <property type="match status" value="1"/>
</dbReference>
<dbReference type="PANTHER" id="PTHR30309">
    <property type="entry name" value="INNER MEMBRANE PROTEIN YGIH"/>
    <property type="match status" value="1"/>
</dbReference>
<feature type="transmembrane region" description="Helical" evidence="10">
    <location>
        <begin position="123"/>
        <end position="156"/>
    </location>
</feature>
<dbReference type="GO" id="GO:0043772">
    <property type="term" value="F:acyl-phosphate glycerol-3-phosphate acyltransferase activity"/>
    <property type="evidence" value="ECO:0007669"/>
    <property type="project" value="UniProtKB-UniRule"/>
</dbReference>